<accession>A0AAD2CM56</accession>
<evidence type="ECO:0000313" key="1">
    <source>
        <dbReference type="EMBL" id="CAJ1937330.1"/>
    </source>
</evidence>
<proteinExistence type="predicted"/>
<keyword evidence="2" id="KW-1185">Reference proteome</keyword>
<name>A0AAD2CM56_9STRA</name>
<reference evidence="1" key="1">
    <citation type="submission" date="2023-08" db="EMBL/GenBank/DDBJ databases">
        <authorList>
            <person name="Audoor S."/>
            <person name="Bilcke G."/>
        </authorList>
    </citation>
    <scope>NUCLEOTIDE SEQUENCE</scope>
</reference>
<dbReference type="Proteomes" id="UP001295423">
    <property type="component" value="Unassembled WGS sequence"/>
</dbReference>
<protein>
    <submittedName>
        <fullName evidence="1">Uncharacterized protein</fullName>
    </submittedName>
</protein>
<dbReference type="AlphaFoldDB" id="A0AAD2CM56"/>
<dbReference type="EMBL" id="CAKOGP040000632">
    <property type="protein sequence ID" value="CAJ1937330.1"/>
    <property type="molecule type" value="Genomic_DNA"/>
</dbReference>
<evidence type="ECO:0000313" key="2">
    <source>
        <dbReference type="Proteomes" id="UP001295423"/>
    </source>
</evidence>
<organism evidence="1 2">
    <name type="scientific">Cylindrotheca closterium</name>
    <dbReference type="NCBI Taxonomy" id="2856"/>
    <lineage>
        <taxon>Eukaryota</taxon>
        <taxon>Sar</taxon>
        <taxon>Stramenopiles</taxon>
        <taxon>Ochrophyta</taxon>
        <taxon>Bacillariophyta</taxon>
        <taxon>Bacillariophyceae</taxon>
        <taxon>Bacillariophycidae</taxon>
        <taxon>Bacillariales</taxon>
        <taxon>Bacillariaceae</taxon>
        <taxon>Cylindrotheca</taxon>
    </lineage>
</organism>
<gene>
    <name evidence="1" type="ORF">CYCCA115_LOCUS5610</name>
</gene>
<comment type="caution">
    <text evidence="1">The sequence shown here is derived from an EMBL/GenBank/DDBJ whole genome shotgun (WGS) entry which is preliminary data.</text>
</comment>
<sequence length="312" mass="36360">MWEQRNSVQHSDDNVQLRERHSTVNEGIHSQFDMGPDDLPKEIQPMLTSRRRVLRKSLVDKEEWLKLLCQERRDFRRSMKAQRRSLPWTLTNFLRDLTCPKFTPPRRGRSLYPFGKLEQLLYYYSLSEVVVAGIHGQASDKAPPNTVEKKWPTRLSYLKRVAGTTTSAQLPTLWHELAKCKKHESIGIVQSLLDDEAEKLNLNLEFIVSARVIKSLVELEFRSRGDVEKGLNVFNSVCFQHYKNANAINDYNKSDYWLTGEKTTASMKDHQAHDKIKHAIFPKDPMQFREMVNGMRVFYRVVFGKTHPLTAV</sequence>